<dbReference type="EMBL" id="JBHTCP010000052">
    <property type="protein sequence ID" value="MFC7373623.1"/>
    <property type="molecule type" value="Genomic_DNA"/>
</dbReference>
<accession>A0ABW2NWM0</accession>
<evidence type="ECO:0000313" key="1">
    <source>
        <dbReference type="EMBL" id="MFC7373623.1"/>
    </source>
</evidence>
<dbReference type="Pfam" id="PF14139">
    <property type="entry name" value="YpzG"/>
    <property type="match status" value="1"/>
</dbReference>
<comment type="caution">
    <text evidence="1">The sequence shown here is derived from an EMBL/GenBank/DDBJ whole genome shotgun (WGS) entry which is preliminary data.</text>
</comment>
<sequence length="64" mass="7490">MNFILGVSRMNKKKFFQPNLFNANYSDPFHSPRANSKHAYNQVNGETQQALNNYVLEVQTRKRS</sequence>
<proteinExistence type="predicted"/>
<dbReference type="InterPro" id="IPR025413">
    <property type="entry name" value="YpzG-like"/>
</dbReference>
<reference evidence="2" key="1">
    <citation type="journal article" date="2019" name="Int. J. Syst. Evol. Microbiol.">
        <title>The Global Catalogue of Microorganisms (GCM) 10K type strain sequencing project: providing services to taxonomists for standard genome sequencing and annotation.</title>
        <authorList>
            <consortium name="The Broad Institute Genomics Platform"/>
            <consortium name="The Broad Institute Genome Sequencing Center for Infectious Disease"/>
            <person name="Wu L."/>
            <person name="Ma J."/>
        </authorList>
    </citation>
    <scope>NUCLEOTIDE SEQUENCE [LARGE SCALE GENOMIC DNA]</scope>
    <source>
        <strain evidence="2">NBRC 106396</strain>
    </source>
</reference>
<keyword evidence="2" id="KW-1185">Reference proteome</keyword>
<dbReference type="Proteomes" id="UP001596549">
    <property type="component" value="Unassembled WGS sequence"/>
</dbReference>
<organism evidence="1 2">
    <name type="scientific">Fictibacillus iocasae</name>
    <dbReference type="NCBI Taxonomy" id="2715437"/>
    <lineage>
        <taxon>Bacteria</taxon>
        <taxon>Bacillati</taxon>
        <taxon>Bacillota</taxon>
        <taxon>Bacilli</taxon>
        <taxon>Bacillales</taxon>
        <taxon>Fictibacillaceae</taxon>
        <taxon>Fictibacillus</taxon>
    </lineage>
</organism>
<dbReference type="RefSeq" id="WP_379751724.1">
    <property type="nucleotide sequence ID" value="NZ_JBHTCP010000052.1"/>
</dbReference>
<gene>
    <name evidence="1" type="ORF">ACFQPF_18420</name>
</gene>
<protein>
    <submittedName>
        <fullName evidence="1">YpzG family protein</fullName>
    </submittedName>
</protein>
<name>A0ABW2NWM0_9BACL</name>
<evidence type="ECO:0000313" key="2">
    <source>
        <dbReference type="Proteomes" id="UP001596549"/>
    </source>
</evidence>